<organism evidence="2 3">
    <name type="scientific">Fodinicola feengrottensis</name>
    <dbReference type="NCBI Taxonomy" id="435914"/>
    <lineage>
        <taxon>Bacteria</taxon>
        <taxon>Bacillati</taxon>
        <taxon>Actinomycetota</taxon>
        <taxon>Actinomycetes</taxon>
        <taxon>Mycobacteriales</taxon>
        <taxon>Fodinicola</taxon>
    </lineage>
</organism>
<proteinExistence type="predicted"/>
<dbReference type="InterPro" id="IPR039069">
    <property type="entry name" value="CE7"/>
</dbReference>
<comment type="caution">
    <text evidence="2">The sequence shown here is derived from an EMBL/GenBank/DDBJ whole genome shotgun (WGS) entry which is preliminary data.</text>
</comment>
<evidence type="ECO:0000313" key="3">
    <source>
        <dbReference type="Proteomes" id="UP001500618"/>
    </source>
</evidence>
<dbReference type="Pfam" id="PF05448">
    <property type="entry name" value="AXE1"/>
    <property type="match status" value="1"/>
</dbReference>
<dbReference type="Proteomes" id="UP001500618">
    <property type="component" value="Unassembled WGS sequence"/>
</dbReference>
<protein>
    <submittedName>
        <fullName evidence="2">Acetylxylan esterase</fullName>
    </submittedName>
</protein>
<name>A0ABP4UIB7_9ACTN</name>
<feature type="domain" description="Acetyl xylan esterase" evidence="1">
    <location>
        <begin position="8"/>
        <end position="305"/>
    </location>
</feature>
<dbReference type="InterPro" id="IPR029058">
    <property type="entry name" value="AB_hydrolase_fold"/>
</dbReference>
<sequence length="318" mass="35433">MTRVREPQRYTVDVHRPDDFEEFWAATLQQVAAVPLRPSFDYVPERSTEEIAVYDVHYDSWEGVRISGWFAVPRPEYLPPPYPALMMLPGYISEPTVPKHWAKQGYAAFAVAPRGKLRSNQLFNPGYPGLLVENIVDPNTYGYRGFYVDAVRAVETALTRPEVDADRVGLSGSSQGGALTITTAALLPDVIKCGAAGAPYLCGFMDSAKLTHSYPYEEMNEYLRVHPDHEQQMAETVGYYDGVNFAPNIRASMFVYIGLEDDVCPPETGFAVYDAMKCEKELHTYERCGHDAGLHWVLPKVDDFLAGHLKPGAAGEGK</sequence>
<gene>
    <name evidence="2" type="ORF">GCM10009765_64450</name>
</gene>
<dbReference type="Gene3D" id="3.40.50.1820">
    <property type="entry name" value="alpha/beta hydrolase"/>
    <property type="match status" value="1"/>
</dbReference>
<dbReference type="InterPro" id="IPR008391">
    <property type="entry name" value="AXE1_dom"/>
</dbReference>
<evidence type="ECO:0000313" key="2">
    <source>
        <dbReference type="EMBL" id="GAA1706124.1"/>
    </source>
</evidence>
<dbReference type="PANTHER" id="PTHR40111">
    <property type="entry name" value="CEPHALOSPORIN-C DEACETYLASE"/>
    <property type="match status" value="1"/>
</dbReference>
<dbReference type="PANTHER" id="PTHR40111:SF1">
    <property type="entry name" value="CEPHALOSPORIN-C DEACETYLASE"/>
    <property type="match status" value="1"/>
</dbReference>
<dbReference type="EMBL" id="BAAANY010000031">
    <property type="protein sequence ID" value="GAA1706124.1"/>
    <property type="molecule type" value="Genomic_DNA"/>
</dbReference>
<dbReference type="SUPFAM" id="SSF53474">
    <property type="entry name" value="alpha/beta-Hydrolases"/>
    <property type="match status" value="1"/>
</dbReference>
<reference evidence="3" key="1">
    <citation type="journal article" date="2019" name="Int. J. Syst. Evol. Microbiol.">
        <title>The Global Catalogue of Microorganisms (GCM) 10K type strain sequencing project: providing services to taxonomists for standard genome sequencing and annotation.</title>
        <authorList>
            <consortium name="The Broad Institute Genomics Platform"/>
            <consortium name="The Broad Institute Genome Sequencing Center for Infectious Disease"/>
            <person name="Wu L."/>
            <person name="Ma J."/>
        </authorList>
    </citation>
    <scope>NUCLEOTIDE SEQUENCE [LARGE SCALE GENOMIC DNA]</scope>
    <source>
        <strain evidence="3">JCM 14718</strain>
    </source>
</reference>
<keyword evidence="3" id="KW-1185">Reference proteome</keyword>
<evidence type="ECO:0000259" key="1">
    <source>
        <dbReference type="Pfam" id="PF05448"/>
    </source>
</evidence>
<accession>A0ABP4UIB7</accession>